<keyword evidence="1" id="KW-0732">Signal</keyword>
<sequence length="227" mass="23532">MTIPIRTTLPGLIALAVLAGTPAASTARGPGGNCPDSVTRSDLSPEAMSFVQLAPGTTQLTPGTSAATNTDLDGLTGVGVNKTVSWSTTAGSISVRLRHRVSDSATSTAVCSTSYQGEVQSGSAPLTGLCAIRIINFIYPKTAPLYGAYRTDGQPKGQVKSVTVARSPSKGRNIRFVLDGCAGPGQTTKPLTLVFQANQILKDGYVQFEAQDGSVSPLIKVYNPYVP</sequence>
<dbReference type="Proteomes" id="UP000676246">
    <property type="component" value="Unassembled WGS sequence"/>
</dbReference>
<comment type="caution">
    <text evidence="2">The sequence shown here is derived from an EMBL/GenBank/DDBJ whole genome shotgun (WGS) entry which is preliminary data.</text>
</comment>
<feature type="signal peptide" evidence="1">
    <location>
        <begin position="1"/>
        <end position="19"/>
    </location>
</feature>
<evidence type="ECO:0000313" key="3">
    <source>
        <dbReference type="Proteomes" id="UP000676246"/>
    </source>
</evidence>
<evidence type="ECO:0000313" key="2">
    <source>
        <dbReference type="EMBL" id="MBQ0929791.1"/>
    </source>
</evidence>
<evidence type="ECO:0008006" key="4">
    <source>
        <dbReference type="Google" id="ProtNLM"/>
    </source>
</evidence>
<proteinExistence type="predicted"/>
<feature type="chain" id="PRO_5037853953" description="Secreted protein" evidence="1">
    <location>
        <begin position="20"/>
        <end position="227"/>
    </location>
</feature>
<protein>
    <recommendedName>
        <fullName evidence="4">Secreted protein</fullName>
    </recommendedName>
</protein>
<gene>
    <name evidence="2" type="ORF">KAK03_04765</name>
</gene>
<dbReference type="EMBL" id="JAGQDD010000002">
    <property type="protein sequence ID" value="MBQ0929791.1"/>
    <property type="molecule type" value="Genomic_DNA"/>
</dbReference>
<name>A0A941BD31_9BURK</name>
<evidence type="ECO:0000256" key="1">
    <source>
        <dbReference type="SAM" id="SignalP"/>
    </source>
</evidence>
<dbReference type="AlphaFoldDB" id="A0A941BD31"/>
<organism evidence="2 3">
    <name type="scientific">Ideonella alba</name>
    <dbReference type="NCBI Taxonomy" id="2824118"/>
    <lineage>
        <taxon>Bacteria</taxon>
        <taxon>Pseudomonadati</taxon>
        <taxon>Pseudomonadota</taxon>
        <taxon>Betaproteobacteria</taxon>
        <taxon>Burkholderiales</taxon>
        <taxon>Sphaerotilaceae</taxon>
        <taxon>Ideonella</taxon>
    </lineage>
</organism>
<dbReference type="RefSeq" id="WP_210852040.1">
    <property type="nucleotide sequence ID" value="NZ_JAGQDD010000002.1"/>
</dbReference>
<reference evidence="2 3" key="1">
    <citation type="submission" date="2021-04" db="EMBL/GenBank/DDBJ databases">
        <title>The genome sequence of Ideonella sp. 3Y2.</title>
        <authorList>
            <person name="Liu Y."/>
        </authorList>
    </citation>
    <scope>NUCLEOTIDE SEQUENCE [LARGE SCALE GENOMIC DNA]</scope>
    <source>
        <strain evidence="2 3">3Y2</strain>
    </source>
</reference>
<accession>A0A941BD31</accession>
<keyword evidence="3" id="KW-1185">Reference proteome</keyword>